<keyword evidence="5" id="KW-0067">ATP-binding</keyword>
<proteinExistence type="predicted"/>
<sequence length="73" mass="8777">KKTPIIWTTNGNPFVVYNGNSMDFDHQEALKVRYIVLKWEKKVDWKQLQGKYPQDWQKREAVAQCIKYGRQHP</sequence>
<feature type="domain" description="Parvovirus non-structural protein 1 helicase" evidence="6">
    <location>
        <begin position="2"/>
        <end position="46"/>
    </location>
</feature>
<dbReference type="GO" id="GO:0006260">
    <property type="term" value="P:DNA replication"/>
    <property type="evidence" value="ECO:0007669"/>
    <property type="project" value="UniProtKB-KW"/>
</dbReference>
<evidence type="ECO:0000259" key="6">
    <source>
        <dbReference type="Pfam" id="PF01057"/>
    </source>
</evidence>
<accession>A0A0G2YCR1</accession>
<reference evidence="7" key="1">
    <citation type="submission" date="2015-04" db="EMBL/GenBank/DDBJ databases">
        <title>Metagenomic characterization of fecal virome of Subantarctic and South American fur seals.</title>
        <authorList>
            <person name="Kluge M."/>
            <person name="Campos F.S."/>
            <person name="Tavares M."/>
            <person name="Roehe P.M."/>
            <person name="Giongo A."/>
            <person name="Valdez F.P."/>
            <person name="Franco A.C."/>
        </authorList>
    </citation>
    <scope>NUCLEOTIDE SEQUENCE</scope>
    <source>
        <strain evidence="7">Fur seal/ATROP51/BR/2012</strain>
    </source>
</reference>
<dbReference type="InterPro" id="IPR001257">
    <property type="entry name" value="Parvovirus_NS1_helicase"/>
</dbReference>
<keyword evidence="4" id="KW-0547">Nucleotide-binding</keyword>
<dbReference type="Pfam" id="PF01057">
    <property type="entry name" value="Parvo_NS1"/>
    <property type="match status" value="1"/>
</dbReference>
<organism evidence="7">
    <name type="scientific">Parvovirus fur seal/ATROP51/BR/2012</name>
    <dbReference type="NCBI Taxonomy" id="1659809"/>
    <lineage>
        <taxon>Viruses</taxon>
        <taxon>Monodnaviria</taxon>
        <taxon>Shotokuvirae</taxon>
        <taxon>Cossaviricota</taxon>
        <taxon>Quintoviricetes</taxon>
        <taxon>Piccovirales</taxon>
        <taxon>Parvoviridae</taxon>
        <taxon>Parvovirinae</taxon>
    </lineage>
</organism>
<comment type="subcellular location">
    <subcellularLocation>
        <location evidence="1">Host nucleus</location>
    </subcellularLocation>
</comment>
<evidence type="ECO:0000256" key="5">
    <source>
        <dbReference type="ARBA" id="ARBA00022840"/>
    </source>
</evidence>
<keyword evidence="3" id="KW-0235">DNA replication</keyword>
<name>A0A0G2YCR1_9VIRU</name>
<dbReference type="GO" id="GO:0019079">
    <property type="term" value="P:viral genome replication"/>
    <property type="evidence" value="ECO:0007669"/>
    <property type="project" value="InterPro"/>
</dbReference>
<evidence type="ECO:0000256" key="1">
    <source>
        <dbReference type="ARBA" id="ARBA00004147"/>
    </source>
</evidence>
<dbReference type="GO" id="GO:0005524">
    <property type="term" value="F:ATP binding"/>
    <property type="evidence" value="ECO:0007669"/>
    <property type="project" value="UniProtKB-KW"/>
</dbReference>
<dbReference type="Gene3D" id="3.40.50.300">
    <property type="entry name" value="P-loop containing nucleotide triphosphate hydrolases"/>
    <property type="match status" value="1"/>
</dbReference>
<evidence type="ECO:0000256" key="4">
    <source>
        <dbReference type="ARBA" id="ARBA00022741"/>
    </source>
</evidence>
<dbReference type="EMBL" id="KR261082">
    <property type="protein sequence ID" value="AKI82163.1"/>
    <property type="molecule type" value="Genomic_DNA"/>
</dbReference>
<feature type="non-terminal residue" evidence="7">
    <location>
        <position position="73"/>
    </location>
</feature>
<evidence type="ECO:0000313" key="7">
    <source>
        <dbReference type="EMBL" id="AKI82163.1"/>
    </source>
</evidence>
<feature type="non-terminal residue" evidence="7">
    <location>
        <position position="1"/>
    </location>
</feature>
<dbReference type="GO" id="GO:0042025">
    <property type="term" value="C:host cell nucleus"/>
    <property type="evidence" value="ECO:0007669"/>
    <property type="project" value="UniProtKB-SubCell"/>
</dbReference>
<protein>
    <submittedName>
        <fullName evidence="7">Putative NS1</fullName>
    </submittedName>
</protein>
<evidence type="ECO:0000256" key="3">
    <source>
        <dbReference type="ARBA" id="ARBA00022705"/>
    </source>
</evidence>
<dbReference type="InterPro" id="IPR027417">
    <property type="entry name" value="P-loop_NTPase"/>
</dbReference>
<keyword evidence="2" id="KW-1048">Host nucleus</keyword>
<evidence type="ECO:0000256" key="2">
    <source>
        <dbReference type="ARBA" id="ARBA00022562"/>
    </source>
</evidence>